<proteinExistence type="predicted"/>
<dbReference type="AlphaFoldDB" id="A0A4Y9ZWR5"/>
<sequence>MAIASIHSPSTPWLKTAHLRGFVHVPTFEPRYARGTLYLEVQGAPRVTARRQQLPGEHPMDLLRWILSRGIIVAWRVPRPMELGAPAAEHLDSLTTRWFHGDYNSPKDYQDVIKSLLCRPPARQWLLRGGLAWRLALHYGPPWLMGVALQGPSSIALTLGRGSYHQLPVLSIGDAMTAQENEMLVGRTPGGSVWPSIALWESSGMWIGEWTETAEFWFMRRVSELAEGRNVYQTEAQWARELRKALTPKERKLGEEDGSLRRAMELAHIYPEVAASSMIQVG</sequence>
<reference evidence="1 2" key="1">
    <citation type="submission" date="2019-02" db="EMBL/GenBank/DDBJ databases">
        <title>Genome sequencing of the rare red list fungi Hericium alpestre (H. flagellum).</title>
        <authorList>
            <person name="Buettner E."/>
            <person name="Kellner H."/>
        </authorList>
    </citation>
    <scope>NUCLEOTIDE SEQUENCE [LARGE SCALE GENOMIC DNA]</scope>
    <source>
        <strain evidence="1 2">DSM 108284</strain>
    </source>
</reference>
<keyword evidence="2" id="KW-1185">Reference proteome</keyword>
<accession>A0A4Y9ZWR5</accession>
<evidence type="ECO:0000313" key="2">
    <source>
        <dbReference type="Proteomes" id="UP000298061"/>
    </source>
</evidence>
<organism evidence="1 2">
    <name type="scientific">Hericium alpestre</name>
    <dbReference type="NCBI Taxonomy" id="135208"/>
    <lineage>
        <taxon>Eukaryota</taxon>
        <taxon>Fungi</taxon>
        <taxon>Dikarya</taxon>
        <taxon>Basidiomycota</taxon>
        <taxon>Agaricomycotina</taxon>
        <taxon>Agaricomycetes</taxon>
        <taxon>Russulales</taxon>
        <taxon>Hericiaceae</taxon>
        <taxon>Hericium</taxon>
    </lineage>
</organism>
<gene>
    <name evidence="1" type="ORF">EWM64_g5660</name>
</gene>
<dbReference type="Proteomes" id="UP000298061">
    <property type="component" value="Unassembled WGS sequence"/>
</dbReference>
<comment type="caution">
    <text evidence="1">The sequence shown here is derived from an EMBL/GenBank/DDBJ whole genome shotgun (WGS) entry which is preliminary data.</text>
</comment>
<protein>
    <submittedName>
        <fullName evidence="1">Uncharacterized protein</fullName>
    </submittedName>
</protein>
<name>A0A4Y9ZWR5_9AGAM</name>
<evidence type="ECO:0000313" key="1">
    <source>
        <dbReference type="EMBL" id="TFY78351.1"/>
    </source>
</evidence>
<dbReference type="EMBL" id="SFCI01000697">
    <property type="protein sequence ID" value="TFY78351.1"/>
    <property type="molecule type" value="Genomic_DNA"/>
</dbReference>